<sequence>MHGGFKLNRCDGLTYLTVPSFAATGLVAHAFTTRLGGISKPPYHSLNLGLHVGDDPRSVVANRQRICKVLGAGTGCLVAGQQVHGDRVITVNAVHAGKGSTSEESALPDVDALVTGEPSVLLSSYYADCVPLLFLDPVRRVVALAHAGWKGTVLGIGAATVHHMVEKHGSRAEDILAAVGPAIGPCCYEVDTSVMEAVWKCLPVGPVPARPGREGHWWLDLPAINRRLLLMAGVRPENITMAKLCTACRDDLFFSYRQQNGRTGRMGSLIMLK</sequence>
<dbReference type="InterPro" id="IPR011324">
    <property type="entry name" value="Cytotoxic_necrot_fac-like_cat"/>
</dbReference>
<evidence type="ECO:0000256" key="2">
    <source>
        <dbReference type="ARBA" id="ARBA00003215"/>
    </source>
</evidence>
<dbReference type="GO" id="GO:0017061">
    <property type="term" value="F:S-methyl-5-thioadenosine phosphorylase activity"/>
    <property type="evidence" value="ECO:0007669"/>
    <property type="project" value="UniProtKB-EC"/>
</dbReference>
<evidence type="ECO:0000256" key="1">
    <source>
        <dbReference type="ARBA" id="ARBA00000553"/>
    </source>
</evidence>
<dbReference type="STRING" id="767817.Desgi_3627"/>
<dbReference type="NCBIfam" id="TIGR00726">
    <property type="entry name" value="peptidoglycan editing factor PgeF"/>
    <property type="match status" value="1"/>
</dbReference>
<dbReference type="SUPFAM" id="SSF64438">
    <property type="entry name" value="CNF1/YfiH-like putative cysteine hydrolases"/>
    <property type="match status" value="1"/>
</dbReference>
<keyword evidence="6" id="KW-0378">Hydrolase</keyword>
<evidence type="ECO:0000256" key="3">
    <source>
        <dbReference type="ARBA" id="ARBA00007353"/>
    </source>
</evidence>
<evidence type="ECO:0000256" key="9">
    <source>
        <dbReference type="ARBA" id="ARBA00048968"/>
    </source>
</evidence>
<accession>R4KQT4</accession>
<keyword evidence="7" id="KW-0862">Zinc</keyword>
<organism evidence="12 13">
    <name type="scientific">Desulfoscipio gibsoniae DSM 7213</name>
    <dbReference type="NCBI Taxonomy" id="767817"/>
    <lineage>
        <taxon>Bacteria</taxon>
        <taxon>Bacillati</taxon>
        <taxon>Bacillota</taxon>
        <taxon>Clostridia</taxon>
        <taxon>Eubacteriales</taxon>
        <taxon>Desulfallaceae</taxon>
        <taxon>Desulfoscipio</taxon>
    </lineage>
</organism>
<keyword evidence="13" id="KW-1185">Reference proteome</keyword>
<evidence type="ECO:0000256" key="6">
    <source>
        <dbReference type="ARBA" id="ARBA00022801"/>
    </source>
</evidence>
<proteinExistence type="inferred from homology"/>
<comment type="catalytic activity">
    <reaction evidence="1">
        <text>inosine + phosphate = alpha-D-ribose 1-phosphate + hypoxanthine</text>
        <dbReference type="Rhea" id="RHEA:27646"/>
        <dbReference type="ChEBI" id="CHEBI:17368"/>
        <dbReference type="ChEBI" id="CHEBI:17596"/>
        <dbReference type="ChEBI" id="CHEBI:43474"/>
        <dbReference type="ChEBI" id="CHEBI:57720"/>
        <dbReference type="EC" id="2.4.2.1"/>
    </reaction>
    <physiologicalReaction direction="left-to-right" evidence="1">
        <dbReference type="Rhea" id="RHEA:27647"/>
    </physiologicalReaction>
</comment>
<dbReference type="Gene3D" id="3.60.140.10">
    <property type="entry name" value="CNF1/YfiH-like putative cysteine hydrolases"/>
    <property type="match status" value="1"/>
</dbReference>
<dbReference type="eggNOG" id="COG1496">
    <property type="taxonomic scope" value="Bacteria"/>
</dbReference>
<dbReference type="InterPro" id="IPR003730">
    <property type="entry name" value="Cu_polyphenol_OxRdtase"/>
</dbReference>
<comment type="function">
    <text evidence="2">Purine nucleoside enzyme that catalyzes the phosphorolysis of adenosine and inosine nucleosides, yielding D-ribose 1-phosphate and the respective free bases, adenine and hypoxanthine. Also catalyzes the phosphorolysis of S-methyl-5'-thioadenosine into adenine and S-methyl-5-thio-alpha-D-ribose 1-phosphate. Also has adenosine deaminase activity.</text>
</comment>
<name>R4KQT4_9FIRM</name>
<reference evidence="12 13" key="1">
    <citation type="submission" date="2012-01" db="EMBL/GenBank/DDBJ databases">
        <title>Complete sequence of Desulfotomaculum gibsoniae DSM 7213.</title>
        <authorList>
            <consortium name="US DOE Joint Genome Institute"/>
            <person name="Lucas S."/>
            <person name="Han J."/>
            <person name="Lapidus A."/>
            <person name="Cheng J.-F."/>
            <person name="Goodwin L."/>
            <person name="Pitluck S."/>
            <person name="Peters L."/>
            <person name="Ovchinnikova G."/>
            <person name="Teshima H."/>
            <person name="Detter J.C."/>
            <person name="Han C."/>
            <person name="Tapia R."/>
            <person name="Land M."/>
            <person name="Hauser L."/>
            <person name="Kyrpides N."/>
            <person name="Ivanova N."/>
            <person name="Pagani I."/>
            <person name="Parshina S."/>
            <person name="Plugge C."/>
            <person name="Muyzer G."/>
            <person name="Kuever J."/>
            <person name="Ivanova A."/>
            <person name="Nazina T."/>
            <person name="Klenk H.-P."/>
            <person name="Brambilla E."/>
            <person name="Spring S."/>
            <person name="Stams A.F."/>
            <person name="Woyke T."/>
        </authorList>
    </citation>
    <scope>NUCLEOTIDE SEQUENCE [LARGE SCALE GENOMIC DNA]</scope>
    <source>
        <strain evidence="12 13">DSM 7213</strain>
    </source>
</reference>
<evidence type="ECO:0000256" key="7">
    <source>
        <dbReference type="ARBA" id="ARBA00022833"/>
    </source>
</evidence>
<evidence type="ECO:0000256" key="11">
    <source>
        <dbReference type="RuleBase" id="RU361274"/>
    </source>
</evidence>
<dbReference type="GO" id="GO:0005507">
    <property type="term" value="F:copper ion binding"/>
    <property type="evidence" value="ECO:0007669"/>
    <property type="project" value="TreeGrafter"/>
</dbReference>
<dbReference type="OrthoDB" id="4279at2"/>
<gene>
    <name evidence="12" type="ORF">Desgi_3627</name>
</gene>
<dbReference type="CDD" id="cd16833">
    <property type="entry name" value="YfiH"/>
    <property type="match status" value="1"/>
</dbReference>
<dbReference type="RefSeq" id="WP_006520341.1">
    <property type="nucleotide sequence ID" value="NC_021184.1"/>
</dbReference>
<evidence type="ECO:0000256" key="4">
    <source>
        <dbReference type="ARBA" id="ARBA00022679"/>
    </source>
</evidence>
<dbReference type="HOGENOM" id="CLU_065784_0_0_9"/>
<comment type="catalytic activity">
    <reaction evidence="8">
        <text>adenosine + H2O + H(+) = inosine + NH4(+)</text>
        <dbReference type="Rhea" id="RHEA:24408"/>
        <dbReference type="ChEBI" id="CHEBI:15377"/>
        <dbReference type="ChEBI" id="CHEBI:15378"/>
        <dbReference type="ChEBI" id="CHEBI:16335"/>
        <dbReference type="ChEBI" id="CHEBI:17596"/>
        <dbReference type="ChEBI" id="CHEBI:28938"/>
        <dbReference type="EC" id="3.5.4.4"/>
    </reaction>
    <physiologicalReaction direction="left-to-right" evidence="8">
        <dbReference type="Rhea" id="RHEA:24409"/>
    </physiologicalReaction>
</comment>
<dbReference type="Proteomes" id="UP000013520">
    <property type="component" value="Chromosome"/>
</dbReference>
<dbReference type="EMBL" id="CP003273">
    <property type="protein sequence ID" value="AGL02950.1"/>
    <property type="molecule type" value="Genomic_DNA"/>
</dbReference>
<dbReference type="KEGG" id="dgi:Desgi_3627"/>
<keyword evidence="5" id="KW-0479">Metal-binding</keyword>
<evidence type="ECO:0000313" key="12">
    <source>
        <dbReference type="EMBL" id="AGL02950.1"/>
    </source>
</evidence>
<dbReference type="PANTHER" id="PTHR30616">
    <property type="entry name" value="UNCHARACTERIZED PROTEIN YFIH"/>
    <property type="match status" value="1"/>
</dbReference>
<dbReference type="InterPro" id="IPR038371">
    <property type="entry name" value="Cu_polyphenol_OxRdtase_sf"/>
</dbReference>
<dbReference type="PANTHER" id="PTHR30616:SF2">
    <property type="entry name" value="PURINE NUCLEOSIDE PHOSPHORYLASE LACC1"/>
    <property type="match status" value="1"/>
</dbReference>
<comment type="similarity">
    <text evidence="3 11">Belongs to the purine nucleoside phosphorylase YfiH/LACC1 family.</text>
</comment>
<comment type="catalytic activity">
    <reaction evidence="10">
        <text>S-methyl-5'-thioadenosine + phosphate = 5-(methylsulfanyl)-alpha-D-ribose 1-phosphate + adenine</text>
        <dbReference type="Rhea" id="RHEA:11852"/>
        <dbReference type="ChEBI" id="CHEBI:16708"/>
        <dbReference type="ChEBI" id="CHEBI:17509"/>
        <dbReference type="ChEBI" id="CHEBI:43474"/>
        <dbReference type="ChEBI" id="CHEBI:58533"/>
        <dbReference type="EC" id="2.4.2.28"/>
    </reaction>
    <physiologicalReaction direction="left-to-right" evidence="10">
        <dbReference type="Rhea" id="RHEA:11853"/>
    </physiologicalReaction>
</comment>
<comment type="catalytic activity">
    <reaction evidence="9">
        <text>adenosine + phosphate = alpha-D-ribose 1-phosphate + adenine</text>
        <dbReference type="Rhea" id="RHEA:27642"/>
        <dbReference type="ChEBI" id="CHEBI:16335"/>
        <dbReference type="ChEBI" id="CHEBI:16708"/>
        <dbReference type="ChEBI" id="CHEBI:43474"/>
        <dbReference type="ChEBI" id="CHEBI:57720"/>
        <dbReference type="EC" id="2.4.2.1"/>
    </reaction>
    <physiologicalReaction direction="left-to-right" evidence="9">
        <dbReference type="Rhea" id="RHEA:27643"/>
    </physiologicalReaction>
</comment>
<dbReference type="AlphaFoldDB" id="R4KQT4"/>
<dbReference type="Pfam" id="PF02578">
    <property type="entry name" value="Cu-oxidase_4"/>
    <property type="match status" value="1"/>
</dbReference>
<keyword evidence="4" id="KW-0808">Transferase</keyword>
<evidence type="ECO:0000256" key="8">
    <source>
        <dbReference type="ARBA" id="ARBA00047989"/>
    </source>
</evidence>
<protein>
    <recommendedName>
        <fullName evidence="11">Purine nucleoside phosphorylase</fullName>
    </recommendedName>
</protein>
<evidence type="ECO:0000313" key="13">
    <source>
        <dbReference type="Proteomes" id="UP000013520"/>
    </source>
</evidence>
<dbReference type="GO" id="GO:0016787">
    <property type="term" value="F:hydrolase activity"/>
    <property type="evidence" value="ECO:0007669"/>
    <property type="project" value="UniProtKB-KW"/>
</dbReference>
<evidence type="ECO:0000256" key="10">
    <source>
        <dbReference type="ARBA" id="ARBA00049893"/>
    </source>
</evidence>
<evidence type="ECO:0000256" key="5">
    <source>
        <dbReference type="ARBA" id="ARBA00022723"/>
    </source>
</evidence>